<sequence>EKCRKKWKYMRDTYKREKNEEKERKKSGSGAAGGSQRWKYVSILGFLEPYITDRDTSSNFRQNNDEDVSVVALLESMVTPEVV</sequence>
<dbReference type="GO" id="GO:0005634">
    <property type="term" value="C:nucleus"/>
    <property type="evidence" value="ECO:0007669"/>
    <property type="project" value="TreeGrafter"/>
</dbReference>
<feature type="non-terminal residue" evidence="3">
    <location>
        <position position="1"/>
    </location>
</feature>
<dbReference type="AlphaFoldDB" id="A0AAW2AUJ0"/>
<evidence type="ECO:0000256" key="1">
    <source>
        <dbReference type="SAM" id="MobiDB-lite"/>
    </source>
</evidence>
<accession>A0AAW2AUJ0</accession>
<dbReference type="EMBL" id="JAWDJR010000003">
    <property type="protein sequence ID" value="KAK9977042.1"/>
    <property type="molecule type" value="Genomic_DNA"/>
</dbReference>
<name>A0AAW2AUJ0_CULAL</name>
<dbReference type="GO" id="GO:0005667">
    <property type="term" value="C:transcription regulator complex"/>
    <property type="evidence" value="ECO:0007669"/>
    <property type="project" value="TreeGrafter"/>
</dbReference>
<dbReference type="Proteomes" id="UP001479290">
    <property type="component" value="Unassembled WGS sequence"/>
</dbReference>
<keyword evidence="4" id="KW-1185">Reference proteome</keyword>
<feature type="region of interest" description="Disordered" evidence="1">
    <location>
        <begin position="14"/>
        <end position="34"/>
    </location>
</feature>
<proteinExistence type="predicted"/>
<protein>
    <recommendedName>
        <fullName evidence="2">MADF domain-containing protein</fullName>
    </recommendedName>
</protein>
<dbReference type="InterPro" id="IPR039353">
    <property type="entry name" value="TF_Adf1"/>
</dbReference>
<evidence type="ECO:0000259" key="2">
    <source>
        <dbReference type="Pfam" id="PF10545"/>
    </source>
</evidence>
<dbReference type="Pfam" id="PF10545">
    <property type="entry name" value="MADF_DNA_bdg"/>
    <property type="match status" value="1"/>
</dbReference>
<organism evidence="3 4">
    <name type="scientific">Culter alburnus</name>
    <name type="common">Topmouth culter</name>
    <dbReference type="NCBI Taxonomy" id="194366"/>
    <lineage>
        <taxon>Eukaryota</taxon>
        <taxon>Metazoa</taxon>
        <taxon>Chordata</taxon>
        <taxon>Craniata</taxon>
        <taxon>Vertebrata</taxon>
        <taxon>Euteleostomi</taxon>
        <taxon>Actinopterygii</taxon>
        <taxon>Neopterygii</taxon>
        <taxon>Teleostei</taxon>
        <taxon>Ostariophysi</taxon>
        <taxon>Cypriniformes</taxon>
        <taxon>Xenocyprididae</taxon>
        <taxon>Xenocypridinae</taxon>
        <taxon>Culter</taxon>
    </lineage>
</organism>
<reference evidence="3 4" key="1">
    <citation type="submission" date="2024-05" db="EMBL/GenBank/DDBJ databases">
        <title>A high-quality chromosomal-level genome assembly of Topmouth culter (Culter alburnus).</title>
        <authorList>
            <person name="Zhao H."/>
        </authorList>
    </citation>
    <scope>NUCLEOTIDE SEQUENCE [LARGE SCALE GENOMIC DNA]</scope>
    <source>
        <strain evidence="3">CATC2023</strain>
        <tissue evidence="3">Muscle</tissue>
    </source>
</reference>
<dbReference type="PANTHER" id="PTHR12243">
    <property type="entry name" value="MADF DOMAIN TRANSCRIPTION FACTOR"/>
    <property type="match status" value="1"/>
</dbReference>
<dbReference type="GO" id="GO:0006357">
    <property type="term" value="P:regulation of transcription by RNA polymerase II"/>
    <property type="evidence" value="ECO:0007669"/>
    <property type="project" value="TreeGrafter"/>
</dbReference>
<comment type="caution">
    <text evidence="3">The sequence shown here is derived from an EMBL/GenBank/DDBJ whole genome shotgun (WGS) entry which is preliminary data.</text>
</comment>
<feature type="domain" description="MADF" evidence="2">
    <location>
        <begin position="1"/>
        <end position="47"/>
    </location>
</feature>
<evidence type="ECO:0000313" key="4">
    <source>
        <dbReference type="Proteomes" id="UP001479290"/>
    </source>
</evidence>
<feature type="compositionally biased region" description="Basic and acidic residues" evidence="1">
    <location>
        <begin position="14"/>
        <end position="26"/>
    </location>
</feature>
<dbReference type="PANTHER" id="PTHR12243:SF67">
    <property type="entry name" value="COREPRESSOR OF PANGOLIN, ISOFORM A-RELATED"/>
    <property type="match status" value="1"/>
</dbReference>
<dbReference type="InterPro" id="IPR006578">
    <property type="entry name" value="MADF-dom"/>
</dbReference>
<gene>
    <name evidence="3" type="ORF">ABG768_018863</name>
</gene>
<evidence type="ECO:0000313" key="3">
    <source>
        <dbReference type="EMBL" id="KAK9977042.1"/>
    </source>
</evidence>